<evidence type="ECO:0000259" key="2">
    <source>
        <dbReference type="Pfam" id="PF12158"/>
    </source>
</evidence>
<evidence type="ECO:0000256" key="1">
    <source>
        <dbReference type="SAM" id="Phobius"/>
    </source>
</evidence>
<name>A0A1G8FV72_9RHOO</name>
<keyword evidence="1" id="KW-0812">Transmembrane</keyword>
<keyword evidence="1" id="KW-1133">Transmembrane helix</keyword>
<gene>
    <name evidence="3" type="ORF">SAMN05660652_02438</name>
</gene>
<keyword evidence="1" id="KW-0472">Membrane</keyword>
<dbReference type="Proteomes" id="UP000198607">
    <property type="component" value="Unassembled WGS sequence"/>
</dbReference>
<protein>
    <recommendedName>
        <fullName evidence="2">DUF3592 domain-containing protein</fullName>
    </recommendedName>
</protein>
<dbReference type="AlphaFoldDB" id="A0A1G8FV72"/>
<dbReference type="RefSeq" id="WP_091938003.1">
    <property type="nucleotide sequence ID" value="NZ_FNCY01000009.1"/>
</dbReference>
<organism evidence="3 4">
    <name type="scientific">Propionivibrio dicarboxylicus</name>
    <dbReference type="NCBI Taxonomy" id="83767"/>
    <lineage>
        <taxon>Bacteria</taxon>
        <taxon>Pseudomonadati</taxon>
        <taxon>Pseudomonadota</taxon>
        <taxon>Betaproteobacteria</taxon>
        <taxon>Rhodocyclales</taxon>
        <taxon>Rhodocyclaceae</taxon>
        <taxon>Propionivibrio</taxon>
    </lineage>
</organism>
<feature type="domain" description="DUF3592" evidence="2">
    <location>
        <begin position="40"/>
        <end position="116"/>
    </location>
</feature>
<proteinExistence type="predicted"/>
<dbReference type="OrthoDB" id="9024003at2"/>
<dbReference type="InterPro" id="IPR021994">
    <property type="entry name" value="DUF3592"/>
</dbReference>
<reference evidence="3 4" key="1">
    <citation type="submission" date="2016-10" db="EMBL/GenBank/DDBJ databases">
        <authorList>
            <person name="de Groot N.N."/>
        </authorList>
    </citation>
    <scope>NUCLEOTIDE SEQUENCE [LARGE SCALE GENOMIC DNA]</scope>
    <source>
        <strain evidence="3 4">DSM 5885</strain>
    </source>
</reference>
<dbReference type="EMBL" id="FNCY01000009">
    <property type="protein sequence ID" value="SDH86038.1"/>
    <property type="molecule type" value="Genomic_DNA"/>
</dbReference>
<sequence>MRKNGTSGVLIALVFALLSLGFAIYATVDRLAFVRNSTLTTGQVIRTEQRTSGKTDRNLIYVTKHYEVSVIAYRDAAGKPHRIEESPFLSEAPLPVGAKTSVRYDKNHPDDAIVDSAVNLYGYIIMLYAMAGVFFLVFLYALKSSRSKAGQ</sequence>
<accession>A0A1G8FV72</accession>
<keyword evidence="4" id="KW-1185">Reference proteome</keyword>
<evidence type="ECO:0000313" key="3">
    <source>
        <dbReference type="EMBL" id="SDH86038.1"/>
    </source>
</evidence>
<evidence type="ECO:0000313" key="4">
    <source>
        <dbReference type="Proteomes" id="UP000198607"/>
    </source>
</evidence>
<feature type="transmembrane region" description="Helical" evidence="1">
    <location>
        <begin position="120"/>
        <end position="142"/>
    </location>
</feature>
<dbReference type="Pfam" id="PF12158">
    <property type="entry name" value="DUF3592"/>
    <property type="match status" value="1"/>
</dbReference>